<dbReference type="AlphaFoldDB" id="A0A9N9H538"/>
<comment type="caution">
    <text evidence="2">The sequence shown here is derived from an EMBL/GenBank/DDBJ whole genome shotgun (WGS) entry which is preliminary data.</text>
</comment>
<proteinExistence type="predicted"/>
<feature type="region of interest" description="Disordered" evidence="1">
    <location>
        <begin position="1"/>
        <end position="26"/>
    </location>
</feature>
<protein>
    <submittedName>
        <fullName evidence="2">10917_t:CDS:1</fullName>
    </submittedName>
</protein>
<accession>A0A9N9H538</accession>
<keyword evidence="3" id="KW-1185">Reference proteome</keyword>
<reference evidence="2" key="1">
    <citation type="submission" date="2021-06" db="EMBL/GenBank/DDBJ databases">
        <authorList>
            <person name="Kallberg Y."/>
            <person name="Tangrot J."/>
            <person name="Rosling A."/>
        </authorList>
    </citation>
    <scope>NUCLEOTIDE SEQUENCE</scope>
    <source>
        <strain evidence="2">FL966</strain>
    </source>
</reference>
<evidence type="ECO:0000313" key="3">
    <source>
        <dbReference type="Proteomes" id="UP000789759"/>
    </source>
</evidence>
<name>A0A9N9H538_9GLOM</name>
<gene>
    <name evidence="2" type="ORF">CPELLU_LOCUS9253</name>
</gene>
<evidence type="ECO:0000256" key="1">
    <source>
        <dbReference type="SAM" id="MobiDB-lite"/>
    </source>
</evidence>
<dbReference type="Proteomes" id="UP000789759">
    <property type="component" value="Unassembled WGS sequence"/>
</dbReference>
<evidence type="ECO:0000313" key="2">
    <source>
        <dbReference type="EMBL" id="CAG8649448.1"/>
    </source>
</evidence>
<feature type="compositionally biased region" description="Polar residues" evidence="1">
    <location>
        <begin position="9"/>
        <end position="26"/>
    </location>
</feature>
<dbReference type="EMBL" id="CAJVQA010006978">
    <property type="protein sequence ID" value="CAG8649448.1"/>
    <property type="molecule type" value="Genomic_DNA"/>
</dbReference>
<organism evidence="2 3">
    <name type="scientific">Cetraspora pellucida</name>
    <dbReference type="NCBI Taxonomy" id="1433469"/>
    <lineage>
        <taxon>Eukaryota</taxon>
        <taxon>Fungi</taxon>
        <taxon>Fungi incertae sedis</taxon>
        <taxon>Mucoromycota</taxon>
        <taxon>Glomeromycotina</taxon>
        <taxon>Glomeromycetes</taxon>
        <taxon>Diversisporales</taxon>
        <taxon>Gigasporaceae</taxon>
        <taxon>Cetraspora</taxon>
    </lineage>
</organism>
<sequence length="45" mass="5113">MRITDINDSENTNNPEDINDSKNTNNLNTSIFLKTSMILKISITQ</sequence>